<proteinExistence type="predicted"/>
<keyword evidence="2" id="KW-1185">Reference proteome</keyword>
<dbReference type="Proteomes" id="UP000036202">
    <property type="component" value="Chromosome"/>
</dbReference>
<dbReference type="EMBL" id="CP011974">
    <property type="protein sequence ID" value="AKO92001.1"/>
    <property type="molecule type" value="Genomic_DNA"/>
</dbReference>
<reference evidence="1 2" key="1">
    <citation type="journal article" date="2015" name="PLoS ONE">
        <title>Genome Sequence of Bacillus endophyticus and Analysis of Its Companion Mechanism in the Ketogulonigenium vulgare-Bacillus Strain Consortium.</title>
        <authorList>
            <person name="Jia N."/>
            <person name="Du J."/>
            <person name="Ding M.Z."/>
            <person name="Gao F."/>
            <person name="Yuan Y.J."/>
        </authorList>
    </citation>
    <scope>NUCLEOTIDE SEQUENCE [LARGE SCALE GENOMIC DNA]</scope>
    <source>
        <strain evidence="1 2">Hbe603</strain>
    </source>
</reference>
<evidence type="ECO:0000313" key="1">
    <source>
        <dbReference type="EMBL" id="AKO92001.1"/>
    </source>
</evidence>
<name>A0A0H4KGR3_9BACI</name>
<organism evidence="1 2">
    <name type="scientific">Priestia filamentosa</name>
    <dbReference type="NCBI Taxonomy" id="1402861"/>
    <lineage>
        <taxon>Bacteria</taxon>
        <taxon>Bacillati</taxon>
        <taxon>Bacillota</taxon>
        <taxon>Bacilli</taxon>
        <taxon>Bacillales</taxon>
        <taxon>Bacillaceae</taxon>
        <taxon>Priestia</taxon>
    </lineage>
</organism>
<accession>A0A0H4KGR3</accession>
<dbReference type="AlphaFoldDB" id="A0A0H4KGR3"/>
<gene>
    <name evidence="1" type="ORF">BEH_07740</name>
</gene>
<dbReference type="PATRIC" id="fig|135735.6.peg.1582"/>
<dbReference type="KEGG" id="beo:BEH_07740"/>
<protein>
    <submittedName>
        <fullName evidence="1">Uncharacterized protein</fullName>
    </submittedName>
</protein>
<sequence>MKNTIEKGTHIKVKHIQSGASLEYRVVMEVDGETNYFRLINIRSLQIMSNFKTLNPNEALNYIKSMLKCKIIEVSN</sequence>
<dbReference type="RefSeq" id="WP_046216962.1">
    <property type="nucleotide sequence ID" value="NZ_CP011974.1"/>
</dbReference>
<reference evidence="2" key="2">
    <citation type="submission" date="2015-06" db="EMBL/GenBank/DDBJ databases">
        <title>Genome Sequence of Bacillus endophyticus and Analysis of its Companion Mechanism in the Ketogulonigenium vulgare-Bacillus strain Consortium.</title>
        <authorList>
            <person name="Jia N."/>
            <person name="Du J."/>
            <person name="Ding M.-Z."/>
            <person name="Gao F."/>
            <person name="Yuan Y.-J."/>
        </authorList>
    </citation>
    <scope>NUCLEOTIDE SEQUENCE [LARGE SCALE GENOMIC DNA]</scope>
    <source>
        <strain evidence="2">Hbe603</strain>
    </source>
</reference>
<evidence type="ECO:0000313" key="2">
    <source>
        <dbReference type="Proteomes" id="UP000036202"/>
    </source>
</evidence>